<comment type="caution">
    <text evidence="2">The sequence shown here is derived from an EMBL/GenBank/DDBJ whole genome shotgun (WGS) entry which is preliminary data.</text>
</comment>
<dbReference type="Pfam" id="PF10397">
    <property type="entry name" value="ADSL_C"/>
    <property type="match status" value="1"/>
</dbReference>
<sequence length="57" mass="5896">ACARVSDGGGTLRETLLTDPEVALTPGEVDAALDPTGYLGSAEAFVDRALRAHTDRP</sequence>
<dbReference type="InterPro" id="IPR019468">
    <property type="entry name" value="AdenyloSucc_lyase_C"/>
</dbReference>
<dbReference type="Proteomes" id="UP001597024">
    <property type="component" value="Unassembled WGS sequence"/>
</dbReference>
<evidence type="ECO:0000313" key="3">
    <source>
        <dbReference type="Proteomes" id="UP001597024"/>
    </source>
</evidence>
<reference evidence="3" key="1">
    <citation type="journal article" date="2019" name="Int. J. Syst. Evol. Microbiol.">
        <title>The Global Catalogue of Microorganisms (GCM) 10K type strain sequencing project: providing services to taxonomists for standard genome sequencing and annotation.</title>
        <authorList>
            <consortium name="The Broad Institute Genomics Platform"/>
            <consortium name="The Broad Institute Genome Sequencing Center for Infectious Disease"/>
            <person name="Wu L."/>
            <person name="Ma J."/>
        </authorList>
    </citation>
    <scope>NUCLEOTIDE SEQUENCE [LARGE SCALE GENOMIC DNA]</scope>
    <source>
        <strain evidence="3">CCUG 62974</strain>
    </source>
</reference>
<organism evidence="2 3">
    <name type="scientific">Streptosporangium algeriense</name>
    <dbReference type="NCBI Taxonomy" id="1682748"/>
    <lineage>
        <taxon>Bacteria</taxon>
        <taxon>Bacillati</taxon>
        <taxon>Actinomycetota</taxon>
        <taxon>Actinomycetes</taxon>
        <taxon>Streptosporangiales</taxon>
        <taxon>Streptosporangiaceae</taxon>
        <taxon>Streptosporangium</taxon>
    </lineage>
</organism>
<accession>A0ABW3E2Z0</accession>
<dbReference type="Gene3D" id="1.10.40.30">
    <property type="entry name" value="Fumarase/aspartase (C-terminal domain)"/>
    <property type="match status" value="1"/>
</dbReference>
<keyword evidence="3" id="KW-1185">Reference proteome</keyword>
<dbReference type="EMBL" id="JBHTHX010002468">
    <property type="protein sequence ID" value="MFD0890475.1"/>
    <property type="molecule type" value="Genomic_DNA"/>
</dbReference>
<feature type="non-terminal residue" evidence="2">
    <location>
        <position position="1"/>
    </location>
</feature>
<name>A0ABW3E2Z0_9ACTN</name>
<evidence type="ECO:0000259" key="1">
    <source>
        <dbReference type="Pfam" id="PF10397"/>
    </source>
</evidence>
<feature type="domain" description="Adenylosuccinate lyase C-terminal" evidence="1">
    <location>
        <begin position="2"/>
        <end position="49"/>
    </location>
</feature>
<evidence type="ECO:0000313" key="2">
    <source>
        <dbReference type="EMBL" id="MFD0890475.1"/>
    </source>
</evidence>
<proteinExistence type="predicted"/>
<gene>
    <name evidence="2" type="ORF">ACFQ08_38535</name>
</gene>
<protein>
    <submittedName>
        <fullName evidence="2">3-carboxy-cis,cis-muconate cycloisomerase</fullName>
    </submittedName>
</protein>